<sequence>MSSFNEIAAREIFLNPGDIGCGFRDEVFGTLLGSCVSIVLWHPKRQFGSISHFIFPSTVSGYEANTKYGNWAFAQQKNDLIRHGVNLRECVVKIFGGGRMFVDSNINDVGARNIAAARQLIAQEGLVITSENVGGDGYRRLYFDVESGEVWVKFDWIDSDQEDKVL</sequence>
<dbReference type="Gene3D" id="3.30.1330.200">
    <property type="match status" value="1"/>
</dbReference>
<dbReference type="SUPFAM" id="SSF64438">
    <property type="entry name" value="CNF1/YfiH-like putative cysteine hydrolases"/>
    <property type="match status" value="1"/>
</dbReference>
<evidence type="ECO:0000256" key="2">
    <source>
        <dbReference type="ARBA" id="ARBA00022801"/>
    </source>
</evidence>
<keyword evidence="1 3" id="KW-0145">Chemotaxis</keyword>
<evidence type="ECO:0000256" key="1">
    <source>
        <dbReference type="ARBA" id="ARBA00022500"/>
    </source>
</evidence>
<dbReference type="InterPro" id="IPR005659">
    <property type="entry name" value="Chemorcpt_Glu_NH3ase_CheD"/>
</dbReference>
<dbReference type="OrthoDB" id="9807202at2"/>
<gene>
    <name evidence="3" type="primary">cheD</name>
    <name evidence="4" type="ORF">E2I14_14495</name>
</gene>
<dbReference type="EMBL" id="SMYL01000008">
    <property type="protein sequence ID" value="TDK63772.1"/>
    <property type="molecule type" value="Genomic_DNA"/>
</dbReference>
<dbReference type="EC" id="3.5.1.44" evidence="3"/>
<dbReference type="PANTHER" id="PTHR35147">
    <property type="entry name" value="CHEMORECEPTOR GLUTAMINE DEAMIDASE CHED-RELATED"/>
    <property type="match status" value="1"/>
</dbReference>
<evidence type="ECO:0000313" key="5">
    <source>
        <dbReference type="Proteomes" id="UP000294829"/>
    </source>
</evidence>
<dbReference type="InterPro" id="IPR011324">
    <property type="entry name" value="Cytotoxic_necrot_fac-like_cat"/>
</dbReference>
<evidence type="ECO:0000313" key="4">
    <source>
        <dbReference type="EMBL" id="TDK63772.1"/>
    </source>
</evidence>
<dbReference type="Proteomes" id="UP000294829">
    <property type="component" value="Unassembled WGS sequence"/>
</dbReference>
<comment type="caution">
    <text evidence="4">The sequence shown here is derived from an EMBL/GenBank/DDBJ whole genome shotgun (WGS) entry which is preliminary data.</text>
</comment>
<reference evidence="4 5" key="1">
    <citation type="submission" date="2019-03" db="EMBL/GenBank/DDBJ databases">
        <title>Sapientia aquatica gen. nov., sp. nov., isolated from a crater lake.</title>
        <authorList>
            <person name="Felfoldi T."/>
            <person name="Szabo A."/>
            <person name="Toth E."/>
            <person name="Schumann P."/>
            <person name="Keki Z."/>
            <person name="Marialigeti K."/>
            <person name="Mathe I."/>
        </authorList>
    </citation>
    <scope>NUCLEOTIDE SEQUENCE [LARGE SCALE GENOMIC DNA]</scope>
    <source>
        <strain evidence="4 5">SA-152</strain>
    </source>
</reference>
<organism evidence="4 5">
    <name type="scientific">Sapientia aquatica</name>
    <dbReference type="NCBI Taxonomy" id="1549640"/>
    <lineage>
        <taxon>Bacteria</taxon>
        <taxon>Pseudomonadati</taxon>
        <taxon>Pseudomonadota</taxon>
        <taxon>Betaproteobacteria</taxon>
        <taxon>Burkholderiales</taxon>
        <taxon>Oxalobacteraceae</taxon>
        <taxon>Sapientia</taxon>
    </lineage>
</organism>
<dbReference type="AlphaFoldDB" id="A0A4R5VWW6"/>
<protein>
    <recommendedName>
        <fullName evidence="3">Probable chemoreceptor glutamine deamidase CheD</fullName>
        <ecNumber evidence="3">3.5.1.44</ecNumber>
    </recommendedName>
</protein>
<dbReference type="HAMAP" id="MF_01440">
    <property type="entry name" value="CheD"/>
    <property type="match status" value="1"/>
</dbReference>
<proteinExistence type="inferred from homology"/>
<dbReference type="RefSeq" id="WP_133329776.1">
    <property type="nucleotide sequence ID" value="NZ_SMYL01000008.1"/>
</dbReference>
<accession>A0A4R5VWW6</accession>
<name>A0A4R5VWW6_9BURK</name>
<dbReference type="InterPro" id="IPR038592">
    <property type="entry name" value="CheD-like_sf"/>
</dbReference>
<dbReference type="CDD" id="cd16352">
    <property type="entry name" value="CheD"/>
    <property type="match status" value="1"/>
</dbReference>
<comment type="similarity">
    <text evidence="3">Belongs to the CheD family.</text>
</comment>
<keyword evidence="5" id="KW-1185">Reference proteome</keyword>
<dbReference type="GO" id="GO:0006935">
    <property type="term" value="P:chemotaxis"/>
    <property type="evidence" value="ECO:0007669"/>
    <property type="project" value="UniProtKB-UniRule"/>
</dbReference>
<comment type="catalytic activity">
    <reaction evidence="3">
        <text>L-glutaminyl-[protein] + H2O = L-glutamyl-[protein] + NH4(+)</text>
        <dbReference type="Rhea" id="RHEA:16441"/>
        <dbReference type="Rhea" id="RHEA-COMP:10207"/>
        <dbReference type="Rhea" id="RHEA-COMP:10208"/>
        <dbReference type="ChEBI" id="CHEBI:15377"/>
        <dbReference type="ChEBI" id="CHEBI:28938"/>
        <dbReference type="ChEBI" id="CHEBI:29973"/>
        <dbReference type="ChEBI" id="CHEBI:30011"/>
        <dbReference type="EC" id="3.5.1.44"/>
    </reaction>
</comment>
<comment type="function">
    <text evidence="3">Probably deamidates glutamine residues to glutamate on methyl-accepting chemotaxis receptors (MCPs), playing an important role in chemotaxis.</text>
</comment>
<dbReference type="PANTHER" id="PTHR35147:SF3">
    <property type="entry name" value="CHEMORECEPTOR GLUTAMINE DEAMIDASE CHED 1-RELATED"/>
    <property type="match status" value="1"/>
</dbReference>
<dbReference type="Pfam" id="PF03975">
    <property type="entry name" value="CheD"/>
    <property type="match status" value="1"/>
</dbReference>
<dbReference type="GO" id="GO:0050568">
    <property type="term" value="F:protein-glutamine glutaminase activity"/>
    <property type="evidence" value="ECO:0007669"/>
    <property type="project" value="UniProtKB-UniRule"/>
</dbReference>
<keyword evidence="2 3" id="KW-0378">Hydrolase</keyword>
<evidence type="ECO:0000256" key="3">
    <source>
        <dbReference type="HAMAP-Rule" id="MF_01440"/>
    </source>
</evidence>